<dbReference type="OrthoDB" id="6435687at2759"/>
<proteinExistence type="predicted"/>
<dbReference type="AlphaFoldDB" id="A0A9J6FFJ5"/>
<accession>A0A9J6FFJ5</accession>
<sequence>MITCGIIFFALVASECKFAYVDVKTSGSKSAGSVWQNTPLQKAITGKKAHLPDIMATSSGLKLPPVIVGDEAFSLSPNVMKLYTGQELAPLQRIFNYRYALSLSSRALPKASLCILFQALQGTSSCRKCFRHLGTPVPVSFDDGGFQTRKAKEIGASSLCLAQDAEGGTV</sequence>
<dbReference type="GO" id="GO:0046872">
    <property type="term" value="F:metal ion binding"/>
    <property type="evidence" value="ECO:0007669"/>
    <property type="project" value="UniProtKB-KW"/>
</dbReference>
<organism evidence="5 6">
    <name type="scientific">Haemaphysalis longicornis</name>
    <name type="common">Bush tick</name>
    <dbReference type="NCBI Taxonomy" id="44386"/>
    <lineage>
        <taxon>Eukaryota</taxon>
        <taxon>Metazoa</taxon>
        <taxon>Ecdysozoa</taxon>
        <taxon>Arthropoda</taxon>
        <taxon>Chelicerata</taxon>
        <taxon>Arachnida</taxon>
        <taxon>Acari</taxon>
        <taxon>Parasitiformes</taxon>
        <taxon>Ixodida</taxon>
        <taxon>Ixodoidea</taxon>
        <taxon>Ixodidae</taxon>
        <taxon>Haemaphysalinae</taxon>
        <taxon>Haemaphysalis</taxon>
    </lineage>
</organism>
<protein>
    <recommendedName>
        <fullName evidence="4">DDE Tnp4 domain-containing protein</fullName>
    </recommendedName>
</protein>
<keyword evidence="2" id="KW-0479">Metal-binding</keyword>
<dbReference type="EMBL" id="JABSTR010000001">
    <property type="protein sequence ID" value="KAH9361145.1"/>
    <property type="molecule type" value="Genomic_DNA"/>
</dbReference>
<evidence type="ECO:0000313" key="6">
    <source>
        <dbReference type="Proteomes" id="UP000821853"/>
    </source>
</evidence>
<evidence type="ECO:0000256" key="1">
    <source>
        <dbReference type="ARBA" id="ARBA00001968"/>
    </source>
</evidence>
<evidence type="ECO:0000256" key="2">
    <source>
        <dbReference type="ARBA" id="ARBA00022723"/>
    </source>
</evidence>
<feature type="domain" description="DDE Tnp4" evidence="4">
    <location>
        <begin position="8"/>
        <end position="100"/>
    </location>
</feature>
<evidence type="ECO:0000259" key="4">
    <source>
        <dbReference type="Pfam" id="PF13359"/>
    </source>
</evidence>
<gene>
    <name evidence="5" type="ORF">HPB48_003007</name>
</gene>
<feature type="signal peptide" evidence="3">
    <location>
        <begin position="1"/>
        <end position="18"/>
    </location>
</feature>
<dbReference type="Pfam" id="PF13359">
    <property type="entry name" value="DDE_Tnp_4"/>
    <property type="match status" value="1"/>
</dbReference>
<keyword evidence="3" id="KW-0732">Signal</keyword>
<evidence type="ECO:0000313" key="5">
    <source>
        <dbReference type="EMBL" id="KAH9361145.1"/>
    </source>
</evidence>
<dbReference type="InterPro" id="IPR027806">
    <property type="entry name" value="HARBI1_dom"/>
</dbReference>
<reference evidence="5 6" key="1">
    <citation type="journal article" date="2020" name="Cell">
        <title>Large-Scale Comparative Analyses of Tick Genomes Elucidate Their Genetic Diversity and Vector Capacities.</title>
        <authorList>
            <consortium name="Tick Genome and Microbiome Consortium (TIGMIC)"/>
            <person name="Jia N."/>
            <person name="Wang J."/>
            <person name="Shi W."/>
            <person name="Du L."/>
            <person name="Sun Y."/>
            <person name="Zhan W."/>
            <person name="Jiang J.F."/>
            <person name="Wang Q."/>
            <person name="Zhang B."/>
            <person name="Ji P."/>
            <person name="Bell-Sakyi L."/>
            <person name="Cui X.M."/>
            <person name="Yuan T.T."/>
            <person name="Jiang B.G."/>
            <person name="Yang W.F."/>
            <person name="Lam T.T."/>
            <person name="Chang Q.C."/>
            <person name="Ding S.J."/>
            <person name="Wang X.J."/>
            <person name="Zhu J.G."/>
            <person name="Ruan X.D."/>
            <person name="Zhao L."/>
            <person name="Wei J.T."/>
            <person name="Ye R.Z."/>
            <person name="Que T.C."/>
            <person name="Du C.H."/>
            <person name="Zhou Y.H."/>
            <person name="Cheng J.X."/>
            <person name="Dai P.F."/>
            <person name="Guo W.B."/>
            <person name="Han X.H."/>
            <person name="Huang E.J."/>
            <person name="Li L.F."/>
            <person name="Wei W."/>
            <person name="Gao Y.C."/>
            <person name="Liu J.Z."/>
            <person name="Shao H.Z."/>
            <person name="Wang X."/>
            <person name="Wang C.C."/>
            <person name="Yang T.C."/>
            <person name="Huo Q.B."/>
            <person name="Li W."/>
            <person name="Chen H.Y."/>
            <person name="Chen S.E."/>
            <person name="Zhou L.G."/>
            <person name="Ni X.B."/>
            <person name="Tian J.H."/>
            <person name="Sheng Y."/>
            <person name="Liu T."/>
            <person name="Pan Y.S."/>
            <person name="Xia L.Y."/>
            <person name="Li J."/>
            <person name="Zhao F."/>
            <person name="Cao W.C."/>
        </authorList>
    </citation>
    <scope>NUCLEOTIDE SEQUENCE [LARGE SCALE GENOMIC DNA]</scope>
    <source>
        <strain evidence="5">HaeL-2018</strain>
    </source>
</reference>
<dbReference type="VEuPathDB" id="VectorBase:HLOH_047244"/>
<comment type="cofactor">
    <cofactor evidence="1">
        <name>a divalent metal cation</name>
        <dbReference type="ChEBI" id="CHEBI:60240"/>
    </cofactor>
</comment>
<keyword evidence="6" id="KW-1185">Reference proteome</keyword>
<evidence type="ECO:0000256" key="3">
    <source>
        <dbReference type="SAM" id="SignalP"/>
    </source>
</evidence>
<comment type="caution">
    <text evidence="5">The sequence shown here is derived from an EMBL/GenBank/DDBJ whole genome shotgun (WGS) entry which is preliminary data.</text>
</comment>
<feature type="chain" id="PRO_5039905848" description="DDE Tnp4 domain-containing protein" evidence="3">
    <location>
        <begin position="19"/>
        <end position="170"/>
    </location>
</feature>
<dbReference type="Proteomes" id="UP000821853">
    <property type="component" value="Chromosome 1"/>
</dbReference>
<name>A0A9J6FFJ5_HAELO</name>